<dbReference type="EMBL" id="JACAZH010000001">
    <property type="protein sequence ID" value="KAF7377282.1"/>
    <property type="molecule type" value="Genomic_DNA"/>
</dbReference>
<evidence type="ECO:0000313" key="3">
    <source>
        <dbReference type="Proteomes" id="UP000623467"/>
    </source>
</evidence>
<accession>A0A8H6ZGE5</accession>
<feature type="region of interest" description="Disordered" evidence="1">
    <location>
        <begin position="282"/>
        <end position="406"/>
    </location>
</feature>
<dbReference type="Proteomes" id="UP000623467">
    <property type="component" value="Unassembled WGS sequence"/>
</dbReference>
<protein>
    <submittedName>
        <fullName evidence="2">Uncharacterized protein</fullName>
    </submittedName>
</protein>
<feature type="compositionally biased region" description="Basic residues" evidence="1">
    <location>
        <begin position="379"/>
        <end position="390"/>
    </location>
</feature>
<sequence>MSSAKTIPDGLNFRKRKRTSTGEDVSTTGKASGRAPAPATTISLQRPDPFERTIQNLVNQLIPVPPPTALQQMRQMCSDAVSSYKAAHVTLQKAVATHQKFATASSNGTPVSSVVNHMRLPPHQTLSGVPDVMGDERVVAALEASEKDTAVARGSAVTFLTTVYAVQVERALQLVDVVKCADTLGNLLDEYCVRIITRAGDPDTKVWQPCVSALKAAFMDEFKAVRFEVTTRQEKEAAAKEAKAQAVETARHDAEMADANRPIEEIVTEKVNVAVNALKETMETEKKKARTNPPDADSKPKQKQKTQTKPKAATSKEASKTTSKETSKESSSKEPSKPSLKQSKLKLEKKSGEKSGKDQPVQGGKGGAGGTRAEEKPAKAKPKGHGKAKAKPTEPETSEESSDDSD</sequence>
<feature type="compositionally biased region" description="Basic and acidic residues" evidence="1">
    <location>
        <begin position="317"/>
        <end position="336"/>
    </location>
</feature>
<proteinExistence type="predicted"/>
<dbReference type="AlphaFoldDB" id="A0A8H6ZGE5"/>
<reference evidence="2" key="1">
    <citation type="submission" date="2020-05" db="EMBL/GenBank/DDBJ databases">
        <title>Mycena genomes resolve the evolution of fungal bioluminescence.</title>
        <authorList>
            <person name="Tsai I.J."/>
        </authorList>
    </citation>
    <scope>NUCLEOTIDE SEQUENCE</scope>
    <source>
        <strain evidence="2">160909Yilan</strain>
    </source>
</reference>
<feature type="compositionally biased region" description="Basic and acidic residues" evidence="1">
    <location>
        <begin position="345"/>
        <end position="357"/>
    </location>
</feature>
<feature type="region of interest" description="Disordered" evidence="1">
    <location>
        <begin position="1"/>
        <end position="48"/>
    </location>
</feature>
<feature type="compositionally biased region" description="Basic and acidic residues" evidence="1">
    <location>
        <begin position="240"/>
        <end position="255"/>
    </location>
</feature>
<dbReference type="OrthoDB" id="3021752at2759"/>
<evidence type="ECO:0000256" key="1">
    <source>
        <dbReference type="SAM" id="MobiDB-lite"/>
    </source>
</evidence>
<comment type="caution">
    <text evidence="2">The sequence shown here is derived from an EMBL/GenBank/DDBJ whole genome shotgun (WGS) entry which is preliminary data.</text>
</comment>
<organism evidence="2 3">
    <name type="scientific">Mycena sanguinolenta</name>
    <dbReference type="NCBI Taxonomy" id="230812"/>
    <lineage>
        <taxon>Eukaryota</taxon>
        <taxon>Fungi</taxon>
        <taxon>Dikarya</taxon>
        <taxon>Basidiomycota</taxon>
        <taxon>Agaricomycotina</taxon>
        <taxon>Agaricomycetes</taxon>
        <taxon>Agaricomycetidae</taxon>
        <taxon>Agaricales</taxon>
        <taxon>Marasmiineae</taxon>
        <taxon>Mycenaceae</taxon>
        <taxon>Mycena</taxon>
    </lineage>
</organism>
<gene>
    <name evidence="2" type="ORF">MSAN_00148500</name>
</gene>
<name>A0A8H6ZGE5_9AGAR</name>
<keyword evidence="3" id="KW-1185">Reference proteome</keyword>
<feature type="region of interest" description="Disordered" evidence="1">
    <location>
        <begin position="240"/>
        <end position="261"/>
    </location>
</feature>
<feature type="compositionally biased region" description="Acidic residues" evidence="1">
    <location>
        <begin position="396"/>
        <end position="406"/>
    </location>
</feature>
<evidence type="ECO:0000313" key="2">
    <source>
        <dbReference type="EMBL" id="KAF7377282.1"/>
    </source>
</evidence>